<dbReference type="Proteomes" id="UP000887575">
    <property type="component" value="Unassembled WGS sequence"/>
</dbReference>
<dbReference type="AlphaFoldDB" id="A0AAF3F5S8"/>
<accession>A0AAF3F5S8</accession>
<proteinExistence type="predicted"/>
<dbReference type="WBParaSite" id="MBELARI_LOCUS2217">
    <property type="protein sequence ID" value="MBELARI_LOCUS2217"/>
    <property type="gene ID" value="MBELARI_LOCUS2217"/>
</dbReference>
<keyword evidence="1" id="KW-1185">Reference proteome</keyword>
<name>A0AAF3F5S8_9BILA</name>
<organism evidence="1 2">
    <name type="scientific">Mesorhabditis belari</name>
    <dbReference type="NCBI Taxonomy" id="2138241"/>
    <lineage>
        <taxon>Eukaryota</taxon>
        <taxon>Metazoa</taxon>
        <taxon>Ecdysozoa</taxon>
        <taxon>Nematoda</taxon>
        <taxon>Chromadorea</taxon>
        <taxon>Rhabditida</taxon>
        <taxon>Rhabditina</taxon>
        <taxon>Rhabditomorpha</taxon>
        <taxon>Rhabditoidea</taxon>
        <taxon>Rhabditidae</taxon>
        <taxon>Mesorhabditinae</taxon>
        <taxon>Mesorhabditis</taxon>
    </lineage>
</organism>
<evidence type="ECO:0000313" key="2">
    <source>
        <dbReference type="WBParaSite" id="MBELARI_LOCUS2217"/>
    </source>
</evidence>
<sequence length="137" mass="15303">MKVFLTGHLGRSAGYRGRRWSARDAKRCLDTVNNVVNGLPVIGHAKGVVHYIAGDTEGWKSGDERGESLHGCHRIWCRGRDHHWRSRGHSGRNCRRSSYDGTATLITDKPQGIIAACDNVIKIECRKYFRCPRSSGG</sequence>
<evidence type="ECO:0000313" key="1">
    <source>
        <dbReference type="Proteomes" id="UP000887575"/>
    </source>
</evidence>
<protein>
    <submittedName>
        <fullName evidence="2">Uncharacterized protein</fullName>
    </submittedName>
</protein>
<reference evidence="2" key="1">
    <citation type="submission" date="2024-02" db="UniProtKB">
        <authorList>
            <consortium name="WormBaseParasite"/>
        </authorList>
    </citation>
    <scope>IDENTIFICATION</scope>
</reference>